<dbReference type="PANTHER" id="PTHR42188:SF1">
    <property type="entry name" value="23S RRNA-SPECIFIC ENDONUCLEASE VAPC20"/>
    <property type="match status" value="1"/>
</dbReference>
<dbReference type="RefSeq" id="WP_354635043.1">
    <property type="nucleotide sequence ID" value="NZ_CP159837.1"/>
</dbReference>
<keyword evidence="5" id="KW-0800">Toxin</keyword>
<evidence type="ECO:0000256" key="5">
    <source>
        <dbReference type="HAMAP-Rule" id="MF_00265"/>
    </source>
</evidence>
<keyword evidence="5" id="KW-0460">Magnesium</keyword>
<keyword evidence="2 5" id="KW-0540">Nuclease</keyword>
<dbReference type="InterPro" id="IPR039018">
    <property type="entry name" value="VapC20-like"/>
</dbReference>
<dbReference type="InterPro" id="IPR022907">
    <property type="entry name" value="VapC_family"/>
</dbReference>
<dbReference type="Gene3D" id="3.40.50.1010">
    <property type="entry name" value="5'-nuclease"/>
    <property type="match status" value="1"/>
</dbReference>
<feature type="binding site" evidence="5">
    <location>
        <position position="106"/>
    </location>
    <ligand>
        <name>Mg(2+)</name>
        <dbReference type="ChEBI" id="CHEBI:18420"/>
    </ligand>
</feature>
<sequence>MSKLFVDTSGWGNLVDRSQPFHPLAATLYRLARQQNHKIITTNYIMAELVALLTSPLRLTRPQVITFVESLRQSPYIEILHIDAETDTKAWQLLSSREDKNWSLVDCSSFVVMQQKNITEALTNDYHFEQAGFVRLLK</sequence>
<dbReference type="Pfam" id="PF01850">
    <property type="entry name" value="PIN"/>
    <property type="match status" value="1"/>
</dbReference>
<evidence type="ECO:0000259" key="6">
    <source>
        <dbReference type="Pfam" id="PF01850"/>
    </source>
</evidence>
<dbReference type="EC" id="3.1.-.-" evidence="5"/>
<dbReference type="SUPFAM" id="SSF88723">
    <property type="entry name" value="PIN domain-like"/>
    <property type="match status" value="1"/>
</dbReference>
<dbReference type="GO" id="GO:0004521">
    <property type="term" value="F:RNA endonuclease activity"/>
    <property type="evidence" value="ECO:0007669"/>
    <property type="project" value="InterPro"/>
</dbReference>
<dbReference type="GO" id="GO:0000287">
    <property type="term" value="F:magnesium ion binding"/>
    <property type="evidence" value="ECO:0007669"/>
    <property type="project" value="UniProtKB-UniRule"/>
</dbReference>
<comment type="similarity">
    <text evidence="5">Belongs to the PINc/VapC protein family.</text>
</comment>
<dbReference type="PANTHER" id="PTHR42188">
    <property type="entry name" value="23S RRNA-SPECIFIC ENDONUCLEASE VAPC20"/>
    <property type="match status" value="1"/>
</dbReference>
<dbReference type="GO" id="GO:0016787">
    <property type="term" value="F:hydrolase activity"/>
    <property type="evidence" value="ECO:0007669"/>
    <property type="project" value="UniProtKB-KW"/>
</dbReference>
<reference evidence="7" key="1">
    <citation type="submission" date="2024-07" db="EMBL/GenBank/DDBJ databases">
        <authorList>
            <person name="Kim Y.J."/>
            <person name="Jeong J.Y."/>
        </authorList>
    </citation>
    <scope>NUCLEOTIDE SEQUENCE</scope>
    <source>
        <strain evidence="7">GIHE-MW2</strain>
    </source>
</reference>
<comment type="function">
    <text evidence="5">Toxic component of a toxin-antitoxin (TA) system. An RNase.</text>
</comment>
<dbReference type="InterPro" id="IPR002716">
    <property type="entry name" value="PIN_dom"/>
</dbReference>
<comment type="cofactor">
    <cofactor evidence="5">
        <name>Mg(2+)</name>
        <dbReference type="ChEBI" id="CHEBI:18420"/>
    </cofactor>
</comment>
<dbReference type="GO" id="GO:0016075">
    <property type="term" value="P:rRNA catabolic process"/>
    <property type="evidence" value="ECO:0007669"/>
    <property type="project" value="TreeGrafter"/>
</dbReference>
<feature type="binding site" evidence="5">
    <location>
        <position position="7"/>
    </location>
    <ligand>
        <name>Mg(2+)</name>
        <dbReference type="ChEBI" id="CHEBI:18420"/>
    </ligand>
</feature>
<dbReference type="HAMAP" id="MF_00265">
    <property type="entry name" value="VapC_Nob1"/>
    <property type="match status" value="1"/>
</dbReference>
<dbReference type="AlphaFoldDB" id="A0AAU8JBX5"/>
<evidence type="ECO:0000256" key="4">
    <source>
        <dbReference type="ARBA" id="ARBA00022801"/>
    </source>
</evidence>
<dbReference type="EMBL" id="CP159837">
    <property type="protein sequence ID" value="XCM36008.1"/>
    <property type="molecule type" value="Genomic_DNA"/>
</dbReference>
<feature type="domain" description="PIN" evidence="6">
    <location>
        <begin position="5"/>
        <end position="133"/>
    </location>
</feature>
<organism evidence="7">
    <name type="scientific">Planktothricoides raciborskii GIHE-MW2</name>
    <dbReference type="NCBI Taxonomy" id="2792601"/>
    <lineage>
        <taxon>Bacteria</taxon>
        <taxon>Bacillati</taxon>
        <taxon>Cyanobacteriota</taxon>
        <taxon>Cyanophyceae</taxon>
        <taxon>Oscillatoriophycideae</taxon>
        <taxon>Oscillatoriales</taxon>
        <taxon>Oscillatoriaceae</taxon>
        <taxon>Planktothricoides</taxon>
    </lineage>
</organism>
<dbReference type="InterPro" id="IPR029060">
    <property type="entry name" value="PIN-like_dom_sf"/>
</dbReference>
<protein>
    <recommendedName>
        <fullName evidence="5">Ribonuclease VapC</fullName>
        <shortName evidence="5">RNase VapC</shortName>
        <ecNumber evidence="5">3.1.-.-</ecNumber>
    </recommendedName>
    <alternativeName>
        <fullName evidence="5">Toxin VapC</fullName>
    </alternativeName>
</protein>
<keyword evidence="4 5" id="KW-0378">Hydrolase</keyword>
<evidence type="ECO:0000256" key="3">
    <source>
        <dbReference type="ARBA" id="ARBA00022723"/>
    </source>
</evidence>
<evidence type="ECO:0000256" key="2">
    <source>
        <dbReference type="ARBA" id="ARBA00022722"/>
    </source>
</evidence>
<keyword evidence="1 5" id="KW-1277">Toxin-antitoxin system</keyword>
<proteinExistence type="inferred from homology"/>
<evidence type="ECO:0000313" key="7">
    <source>
        <dbReference type="EMBL" id="XCM36008.1"/>
    </source>
</evidence>
<accession>A0AAU8JBX5</accession>
<evidence type="ECO:0000256" key="1">
    <source>
        <dbReference type="ARBA" id="ARBA00022649"/>
    </source>
</evidence>
<keyword evidence="3 5" id="KW-0479">Metal-binding</keyword>
<dbReference type="GO" id="GO:0090729">
    <property type="term" value="F:toxin activity"/>
    <property type="evidence" value="ECO:0007669"/>
    <property type="project" value="UniProtKB-KW"/>
</dbReference>
<gene>
    <name evidence="5" type="primary">vapC</name>
    <name evidence="7" type="ORF">ABWT76_004731</name>
</gene>
<name>A0AAU8JBX5_9CYAN</name>